<keyword evidence="1" id="KW-1133">Transmembrane helix</keyword>
<sequence length="211" mass="24034">MKKTLDYFMIEGTLGGNQEWFKNVVMYIGGCAAATACDCCIYLALRRGMRRLYPYDAAHLTREDYVAFSMKMKPYLRPRVNGVNKLYMFTEGFGKYLADAGERGLSFEELPGTESCGAAEAFIRRHIDSGYPVPYLMLRHKKAYYKDFVWHWFLCYGYEESEAGFRITVATYGESSTFLLSDLWDTGYDEKGGLIGIGCADYAALTSKNDY</sequence>
<name>A0A9D2NTT9_9FIRM</name>
<feature type="transmembrane region" description="Helical" evidence="1">
    <location>
        <begin position="24"/>
        <end position="45"/>
    </location>
</feature>
<evidence type="ECO:0000313" key="3">
    <source>
        <dbReference type="Proteomes" id="UP000823894"/>
    </source>
</evidence>
<reference evidence="2" key="1">
    <citation type="journal article" date="2021" name="PeerJ">
        <title>Extensive microbial diversity within the chicken gut microbiome revealed by metagenomics and culture.</title>
        <authorList>
            <person name="Gilroy R."/>
            <person name="Ravi A."/>
            <person name="Getino M."/>
            <person name="Pursley I."/>
            <person name="Horton D.L."/>
            <person name="Alikhan N.F."/>
            <person name="Baker D."/>
            <person name="Gharbi K."/>
            <person name="Hall N."/>
            <person name="Watson M."/>
            <person name="Adriaenssens E.M."/>
            <person name="Foster-Nyarko E."/>
            <person name="Jarju S."/>
            <person name="Secka A."/>
            <person name="Antonio M."/>
            <person name="Oren A."/>
            <person name="Chaudhuri R.R."/>
            <person name="La Ragione R."/>
            <person name="Hildebrand F."/>
            <person name="Pallen M.J."/>
        </authorList>
    </citation>
    <scope>NUCLEOTIDE SEQUENCE</scope>
    <source>
        <strain evidence="2">ChiGjej1B1-1692</strain>
    </source>
</reference>
<evidence type="ECO:0000313" key="2">
    <source>
        <dbReference type="EMBL" id="HJC37774.1"/>
    </source>
</evidence>
<keyword evidence="1" id="KW-0472">Membrane</keyword>
<gene>
    <name evidence="2" type="ORF">H9757_01715</name>
</gene>
<dbReference type="EMBL" id="DWWK01000018">
    <property type="protein sequence ID" value="HJC37774.1"/>
    <property type="molecule type" value="Genomic_DNA"/>
</dbReference>
<reference evidence="2" key="2">
    <citation type="submission" date="2021-04" db="EMBL/GenBank/DDBJ databases">
        <authorList>
            <person name="Gilroy R."/>
        </authorList>
    </citation>
    <scope>NUCLEOTIDE SEQUENCE</scope>
    <source>
        <strain evidence="2">ChiGjej1B1-1692</strain>
    </source>
</reference>
<proteinExistence type="predicted"/>
<comment type="caution">
    <text evidence="2">The sequence shown here is derived from an EMBL/GenBank/DDBJ whole genome shotgun (WGS) entry which is preliminary data.</text>
</comment>
<evidence type="ECO:0000256" key="1">
    <source>
        <dbReference type="SAM" id="Phobius"/>
    </source>
</evidence>
<accession>A0A9D2NTT9</accession>
<dbReference type="Proteomes" id="UP000823894">
    <property type="component" value="Unassembled WGS sequence"/>
</dbReference>
<keyword evidence="1" id="KW-0812">Transmembrane</keyword>
<dbReference type="AlphaFoldDB" id="A0A9D2NTT9"/>
<protein>
    <submittedName>
        <fullName evidence="2">Uncharacterized protein</fullName>
    </submittedName>
</protein>
<organism evidence="2 3">
    <name type="scientific">Candidatus Mediterraneibacter faecigallinarum</name>
    <dbReference type="NCBI Taxonomy" id="2838669"/>
    <lineage>
        <taxon>Bacteria</taxon>
        <taxon>Bacillati</taxon>
        <taxon>Bacillota</taxon>
        <taxon>Clostridia</taxon>
        <taxon>Lachnospirales</taxon>
        <taxon>Lachnospiraceae</taxon>
        <taxon>Mediterraneibacter</taxon>
    </lineage>
</organism>